<evidence type="ECO:0000259" key="1">
    <source>
        <dbReference type="Pfam" id="PF14432"/>
    </source>
</evidence>
<evidence type="ECO:0000313" key="2">
    <source>
        <dbReference type="EMBL" id="KAG0475577.1"/>
    </source>
</evidence>
<dbReference type="Proteomes" id="UP000639772">
    <property type="component" value="Chromosome 7"/>
</dbReference>
<dbReference type="GO" id="GO:0008270">
    <property type="term" value="F:zinc ion binding"/>
    <property type="evidence" value="ECO:0007669"/>
    <property type="project" value="InterPro"/>
</dbReference>
<dbReference type="Pfam" id="PF14432">
    <property type="entry name" value="DYW_deaminase"/>
    <property type="match status" value="1"/>
</dbReference>
<accession>A0A835QVK5</accession>
<dbReference type="GO" id="GO:0003723">
    <property type="term" value="F:RNA binding"/>
    <property type="evidence" value="ECO:0007669"/>
    <property type="project" value="InterPro"/>
</dbReference>
<dbReference type="GO" id="GO:0009451">
    <property type="term" value="P:RNA modification"/>
    <property type="evidence" value="ECO:0007669"/>
    <property type="project" value="InterPro"/>
</dbReference>
<sequence length="120" mass="13688">MKCPLNQVAAVWGALLGACRLHKNVELGQFAAERVFELEPHDAGPHLLLYNIYASARRWNDAAKIAFWAAIRIMKNIRICGDCHSAMKLVSKVMEREIIVRDSHRFHHFSSGFCSCGDYW</sequence>
<evidence type="ECO:0000313" key="3">
    <source>
        <dbReference type="Proteomes" id="UP000639772"/>
    </source>
</evidence>
<dbReference type="AlphaFoldDB" id="A0A835QVK5"/>
<dbReference type="InterPro" id="IPR046960">
    <property type="entry name" value="PPR_At4g14850-like_plant"/>
</dbReference>
<gene>
    <name evidence="2" type="ORF">HPP92_015263</name>
</gene>
<dbReference type="PROSITE" id="PS51257">
    <property type="entry name" value="PROKAR_LIPOPROTEIN"/>
    <property type="match status" value="1"/>
</dbReference>
<protein>
    <recommendedName>
        <fullName evidence="1">DYW domain-containing protein</fullName>
    </recommendedName>
</protein>
<dbReference type="Pfam" id="PF20431">
    <property type="entry name" value="E_motif"/>
    <property type="match status" value="1"/>
</dbReference>
<dbReference type="InterPro" id="IPR046848">
    <property type="entry name" value="E_motif"/>
</dbReference>
<reference evidence="2 3" key="1">
    <citation type="journal article" date="2020" name="Nat. Food">
        <title>A phased Vanilla planifolia genome enables genetic improvement of flavour and production.</title>
        <authorList>
            <person name="Hasing T."/>
            <person name="Tang H."/>
            <person name="Brym M."/>
            <person name="Khazi F."/>
            <person name="Huang T."/>
            <person name="Chambers A.H."/>
        </authorList>
    </citation>
    <scope>NUCLEOTIDE SEQUENCE [LARGE SCALE GENOMIC DNA]</scope>
    <source>
        <tissue evidence="2">Leaf</tissue>
    </source>
</reference>
<dbReference type="InterPro" id="IPR032867">
    <property type="entry name" value="DYW_dom"/>
</dbReference>
<proteinExistence type="predicted"/>
<name>A0A835QVK5_VANPL</name>
<dbReference type="PANTHER" id="PTHR47926:SF502">
    <property type="entry name" value="SELENIUM BINDING PROTEIN"/>
    <property type="match status" value="1"/>
</dbReference>
<dbReference type="OrthoDB" id="665793at2759"/>
<organism evidence="2 3">
    <name type="scientific">Vanilla planifolia</name>
    <name type="common">Vanilla</name>
    <dbReference type="NCBI Taxonomy" id="51239"/>
    <lineage>
        <taxon>Eukaryota</taxon>
        <taxon>Viridiplantae</taxon>
        <taxon>Streptophyta</taxon>
        <taxon>Embryophyta</taxon>
        <taxon>Tracheophyta</taxon>
        <taxon>Spermatophyta</taxon>
        <taxon>Magnoliopsida</taxon>
        <taxon>Liliopsida</taxon>
        <taxon>Asparagales</taxon>
        <taxon>Orchidaceae</taxon>
        <taxon>Vanilloideae</taxon>
        <taxon>Vanilleae</taxon>
        <taxon>Vanilla</taxon>
    </lineage>
</organism>
<dbReference type="PANTHER" id="PTHR47926">
    <property type="entry name" value="PENTATRICOPEPTIDE REPEAT-CONTAINING PROTEIN"/>
    <property type="match status" value="1"/>
</dbReference>
<dbReference type="EMBL" id="JADCNM010000007">
    <property type="protein sequence ID" value="KAG0475577.1"/>
    <property type="molecule type" value="Genomic_DNA"/>
</dbReference>
<feature type="domain" description="DYW" evidence="1">
    <location>
        <begin position="69"/>
        <end position="120"/>
    </location>
</feature>
<comment type="caution">
    <text evidence="2">The sequence shown here is derived from an EMBL/GenBank/DDBJ whole genome shotgun (WGS) entry which is preliminary data.</text>
</comment>